<dbReference type="PANTHER" id="PTHR44154">
    <property type="entry name" value="QUINONE OXIDOREDUCTASE"/>
    <property type="match status" value="1"/>
</dbReference>
<dbReference type="InterPro" id="IPR020843">
    <property type="entry name" value="ER"/>
</dbReference>
<reference evidence="3 4" key="1">
    <citation type="submission" date="2016-10" db="EMBL/GenBank/DDBJ databases">
        <authorList>
            <person name="de Groot N.N."/>
        </authorList>
    </citation>
    <scope>NUCLEOTIDE SEQUENCE [LARGE SCALE GENOMIC DNA]</scope>
    <source>
        <strain evidence="3 4">DSM 23995</strain>
    </source>
</reference>
<dbReference type="AlphaFoldDB" id="A0A1I2BPF5"/>
<evidence type="ECO:0000259" key="2">
    <source>
        <dbReference type="SMART" id="SM00829"/>
    </source>
</evidence>
<keyword evidence="1" id="KW-0521">NADP</keyword>
<proteinExistence type="predicted"/>
<dbReference type="Proteomes" id="UP000199516">
    <property type="component" value="Unassembled WGS sequence"/>
</dbReference>
<dbReference type="RefSeq" id="WP_091658972.1">
    <property type="nucleotide sequence ID" value="NZ_FONT01000002.1"/>
</dbReference>
<dbReference type="STRING" id="930128.SAMN05192532_102428"/>
<dbReference type="OrthoDB" id="9806940at2"/>
<protein>
    <submittedName>
        <fullName evidence="3">D-arabinose 1-dehydrogenase, Zn-dependent alcohol dehydrogenase family</fullName>
    </submittedName>
</protein>
<name>A0A1I2BPF5_9BACI</name>
<dbReference type="Pfam" id="PF08240">
    <property type="entry name" value="ADH_N"/>
    <property type="match status" value="1"/>
</dbReference>
<evidence type="ECO:0000313" key="4">
    <source>
        <dbReference type="Proteomes" id="UP000199516"/>
    </source>
</evidence>
<dbReference type="Gene3D" id="3.90.180.10">
    <property type="entry name" value="Medium-chain alcohol dehydrogenases, catalytic domain"/>
    <property type="match status" value="1"/>
</dbReference>
<dbReference type="GO" id="GO:0016491">
    <property type="term" value="F:oxidoreductase activity"/>
    <property type="evidence" value="ECO:0007669"/>
    <property type="project" value="InterPro"/>
</dbReference>
<evidence type="ECO:0000256" key="1">
    <source>
        <dbReference type="ARBA" id="ARBA00022857"/>
    </source>
</evidence>
<dbReference type="EMBL" id="FONT01000002">
    <property type="protein sequence ID" value="SFE57907.1"/>
    <property type="molecule type" value="Genomic_DNA"/>
</dbReference>
<dbReference type="InterPro" id="IPR051603">
    <property type="entry name" value="Zinc-ADH_QOR/CCCR"/>
</dbReference>
<gene>
    <name evidence="3" type="ORF">SAMN05192532_102428</name>
</gene>
<accession>A0A1I2BPF5</accession>
<evidence type="ECO:0000313" key="3">
    <source>
        <dbReference type="EMBL" id="SFE57907.1"/>
    </source>
</evidence>
<dbReference type="InterPro" id="IPR011032">
    <property type="entry name" value="GroES-like_sf"/>
</dbReference>
<sequence length="342" mass="37330">MKAIVLEEHGDISQLQYKEKGRKQELASDEIYVEIRYCALNHLDLWLRKGGTGDKFNLPTVPGSDISGVVAETGADVTHVKKGDAVLIYPGVSCGHCEMCANGWETRCPEFQIIGYQRDGGYAEGVVVPSKNVLRIPSDYMDQWAAVPISYVTAWNALVTKGGLNVNDTVAVWGAAGGLGFAALSIVRGFGAEAIAIVGSEEKKAFLRERGFDGHVVVRSDDILKDIRSIAKKGVSLVLDQAGRATWNHSLKMLGRGGRLACCGITTGPKTETDLRYIFGKQLSISGSWMGDKKDLLEVITFLERQPELLPYIDRTYPLKEAGDAQKFVEEGNHNGKVLLEI</sequence>
<dbReference type="SMART" id="SM00829">
    <property type="entry name" value="PKS_ER"/>
    <property type="match status" value="1"/>
</dbReference>
<feature type="domain" description="Enoyl reductase (ER)" evidence="2">
    <location>
        <begin position="10"/>
        <end position="340"/>
    </location>
</feature>
<dbReference type="Pfam" id="PF00107">
    <property type="entry name" value="ADH_zinc_N"/>
    <property type="match status" value="1"/>
</dbReference>
<dbReference type="PANTHER" id="PTHR44154:SF1">
    <property type="entry name" value="QUINONE OXIDOREDUCTASE"/>
    <property type="match status" value="1"/>
</dbReference>
<dbReference type="InterPro" id="IPR013154">
    <property type="entry name" value="ADH-like_N"/>
</dbReference>
<dbReference type="Gene3D" id="3.40.50.720">
    <property type="entry name" value="NAD(P)-binding Rossmann-like Domain"/>
    <property type="match status" value="1"/>
</dbReference>
<dbReference type="InterPro" id="IPR036291">
    <property type="entry name" value="NAD(P)-bd_dom_sf"/>
</dbReference>
<dbReference type="InterPro" id="IPR013149">
    <property type="entry name" value="ADH-like_C"/>
</dbReference>
<keyword evidence="4" id="KW-1185">Reference proteome</keyword>
<dbReference type="SUPFAM" id="SSF51735">
    <property type="entry name" value="NAD(P)-binding Rossmann-fold domains"/>
    <property type="match status" value="1"/>
</dbReference>
<organism evidence="3 4">
    <name type="scientific">Alteribacillus iranensis</name>
    <dbReference type="NCBI Taxonomy" id="930128"/>
    <lineage>
        <taxon>Bacteria</taxon>
        <taxon>Bacillati</taxon>
        <taxon>Bacillota</taxon>
        <taxon>Bacilli</taxon>
        <taxon>Bacillales</taxon>
        <taxon>Bacillaceae</taxon>
        <taxon>Alteribacillus</taxon>
    </lineage>
</organism>
<dbReference type="SUPFAM" id="SSF50129">
    <property type="entry name" value="GroES-like"/>
    <property type="match status" value="1"/>
</dbReference>